<reference evidence="2" key="1">
    <citation type="submission" date="2022-12" db="EMBL/GenBank/DDBJ databases">
        <title>Chromosome-level genome assembly of the bean flower thrips Megalurothrips usitatus.</title>
        <authorList>
            <person name="Ma L."/>
            <person name="Liu Q."/>
            <person name="Li H."/>
            <person name="Cai W."/>
        </authorList>
    </citation>
    <scope>NUCLEOTIDE SEQUENCE</scope>
    <source>
        <strain evidence="2">Cailab_2022a</strain>
    </source>
</reference>
<feature type="region of interest" description="Disordered" evidence="1">
    <location>
        <begin position="97"/>
        <end position="123"/>
    </location>
</feature>
<dbReference type="Proteomes" id="UP001075354">
    <property type="component" value="Chromosome 4"/>
</dbReference>
<proteinExistence type="predicted"/>
<evidence type="ECO:0000313" key="3">
    <source>
        <dbReference type="Proteomes" id="UP001075354"/>
    </source>
</evidence>
<feature type="compositionally biased region" description="Low complexity" evidence="1">
    <location>
        <begin position="359"/>
        <end position="372"/>
    </location>
</feature>
<dbReference type="AlphaFoldDB" id="A0AAV7XV99"/>
<feature type="region of interest" description="Disordered" evidence="1">
    <location>
        <begin position="46"/>
        <end position="66"/>
    </location>
</feature>
<dbReference type="EMBL" id="JAPTSV010000004">
    <property type="protein sequence ID" value="KAJ1528795.1"/>
    <property type="molecule type" value="Genomic_DNA"/>
</dbReference>
<keyword evidence="3" id="KW-1185">Reference proteome</keyword>
<sequence>MAIARNEPGESDYVNLQVEGERFVIAPSPEDEVRVASSIFWQPSNFAKEARNNPMSSSDELDNSDSLGQSHCVAWQSKYSLSSEGDKTDESIQSFHSLGNESVNSRHWRDEDEDQDRDLADSSPYAHVICTGVGSTSSISIETTGTGLKLSASLERLAKQIKFPDGDDDVEEDEEEEELVPPIAPPREYEAPVYENIDVQAKSDGEGQADEGLPAAADKAAAQDGEDMLRALRDKLLRTSCGVAARTPAPRAVCENESSEKDKERVHLEGIVDVKQKIALWNNTGVDSERQDKFDGEVHSRPRRVRPFRGGLGGVVKSASESRVSALVSRHGRGHGPRGLGAAPAASDSRSGSEEFLDVSSVSVGSPGSEPGLAAVRQLNPEGDNLDASDSGLSNKSDDVLGSSGSIQDARRRRASLMRSRRVSTGRTVRPYCFSARRGLRTGQVRPTRPDDAHCTSHSQASSPVLDIFFFFH</sequence>
<feature type="region of interest" description="Disordered" evidence="1">
    <location>
        <begin position="295"/>
        <end position="422"/>
    </location>
</feature>
<accession>A0AAV7XV99</accession>
<evidence type="ECO:0000313" key="2">
    <source>
        <dbReference type="EMBL" id="KAJ1528795.1"/>
    </source>
</evidence>
<evidence type="ECO:0000256" key="1">
    <source>
        <dbReference type="SAM" id="MobiDB-lite"/>
    </source>
</evidence>
<gene>
    <name evidence="2" type="ORF">ONE63_007174</name>
</gene>
<comment type="caution">
    <text evidence="2">The sequence shown here is derived from an EMBL/GenBank/DDBJ whole genome shotgun (WGS) entry which is preliminary data.</text>
</comment>
<feature type="compositionally biased region" description="Basic residues" evidence="1">
    <location>
        <begin position="411"/>
        <end position="422"/>
    </location>
</feature>
<organism evidence="2 3">
    <name type="scientific">Megalurothrips usitatus</name>
    <name type="common">bean blossom thrips</name>
    <dbReference type="NCBI Taxonomy" id="439358"/>
    <lineage>
        <taxon>Eukaryota</taxon>
        <taxon>Metazoa</taxon>
        <taxon>Ecdysozoa</taxon>
        <taxon>Arthropoda</taxon>
        <taxon>Hexapoda</taxon>
        <taxon>Insecta</taxon>
        <taxon>Pterygota</taxon>
        <taxon>Neoptera</taxon>
        <taxon>Paraneoptera</taxon>
        <taxon>Thysanoptera</taxon>
        <taxon>Terebrantia</taxon>
        <taxon>Thripoidea</taxon>
        <taxon>Thripidae</taxon>
        <taxon>Megalurothrips</taxon>
    </lineage>
</organism>
<name>A0AAV7XV99_9NEOP</name>
<protein>
    <submittedName>
        <fullName evidence="2">Uncharacterized protein</fullName>
    </submittedName>
</protein>